<accession>A0A1Y2FE71</accession>
<keyword evidence="2" id="KW-0472">Membrane</keyword>
<organism evidence="4 5">
    <name type="scientific">Neocallimastix californiae</name>
    <dbReference type="NCBI Taxonomy" id="1754190"/>
    <lineage>
        <taxon>Eukaryota</taxon>
        <taxon>Fungi</taxon>
        <taxon>Fungi incertae sedis</taxon>
        <taxon>Chytridiomycota</taxon>
        <taxon>Chytridiomycota incertae sedis</taxon>
        <taxon>Neocallimastigomycetes</taxon>
        <taxon>Neocallimastigales</taxon>
        <taxon>Neocallimastigaceae</taxon>
        <taxon>Neocallimastix</taxon>
    </lineage>
</organism>
<comment type="caution">
    <text evidence="4">The sequence shown here is derived from an EMBL/GenBank/DDBJ whole genome shotgun (WGS) entry which is preliminary data.</text>
</comment>
<gene>
    <name evidence="4" type="ORF">LY90DRAFT_664066</name>
</gene>
<evidence type="ECO:0000256" key="2">
    <source>
        <dbReference type="SAM" id="Phobius"/>
    </source>
</evidence>
<feature type="transmembrane region" description="Helical" evidence="2">
    <location>
        <begin position="72"/>
        <end position="99"/>
    </location>
</feature>
<reference evidence="4 5" key="1">
    <citation type="submission" date="2016-08" db="EMBL/GenBank/DDBJ databases">
        <title>A Parts List for Fungal Cellulosomes Revealed by Comparative Genomics.</title>
        <authorList>
            <consortium name="DOE Joint Genome Institute"/>
            <person name="Haitjema C.H."/>
            <person name="Gilmore S.P."/>
            <person name="Henske J.K."/>
            <person name="Solomon K.V."/>
            <person name="De Groot R."/>
            <person name="Kuo A."/>
            <person name="Mondo S.J."/>
            <person name="Salamov A.A."/>
            <person name="Labutti K."/>
            <person name="Zhao Z."/>
            <person name="Chiniquy J."/>
            <person name="Barry K."/>
            <person name="Brewer H.M."/>
            <person name="Purvine S.O."/>
            <person name="Wright A.T."/>
            <person name="Boxma B."/>
            <person name="Van Alen T."/>
            <person name="Hackstein J.H."/>
            <person name="Baker S.E."/>
            <person name="Grigoriev I.V."/>
            <person name="O'Malley M.A."/>
        </authorList>
    </citation>
    <scope>NUCLEOTIDE SEQUENCE [LARGE SCALE GENOMIC DNA]</scope>
    <source>
        <strain evidence="4 5">G1</strain>
    </source>
</reference>
<evidence type="ECO:0000313" key="5">
    <source>
        <dbReference type="Proteomes" id="UP000193920"/>
    </source>
</evidence>
<name>A0A1Y2FE71_9FUNG</name>
<feature type="compositionally biased region" description="Basic and acidic residues" evidence="1">
    <location>
        <begin position="1"/>
        <end position="11"/>
    </location>
</feature>
<evidence type="ECO:0000256" key="1">
    <source>
        <dbReference type="SAM" id="MobiDB-lite"/>
    </source>
</evidence>
<dbReference type="GO" id="GO:0004175">
    <property type="term" value="F:endopeptidase activity"/>
    <property type="evidence" value="ECO:0007669"/>
    <property type="project" value="UniProtKB-ARBA"/>
</dbReference>
<feature type="transmembrane region" description="Helical" evidence="2">
    <location>
        <begin position="190"/>
        <end position="210"/>
    </location>
</feature>
<sequence length="243" mass="27883">MTSNKKIENKNIENNTNSITEENKKSMENLKTQEDEEVVIDIPNQKNEIEISEPKKKKKHVNFFKQFLIPRVYYTAIVVYVLSVLTNIFVTFILGLLHLNDEDGDSLNTEGLKADLDKTNFGFLLVLDIILIGPLIEELICRLLLFRGISIIGEKIGKNNKFIRRFIKLLAYIISSAFFAFGHFQFSFKILLSDIVNFPSYFIMGIYLALAYDYDGYFLAALLTHILNNSVAILIMFLFGTDV</sequence>
<evidence type="ECO:0000259" key="3">
    <source>
        <dbReference type="Pfam" id="PF02517"/>
    </source>
</evidence>
<feature type="transmembrane region" description="Helical" evidence="2">
    <location>
        <begin position="119"/>
        <end position="145"/>
    </location>
</feature>
<evidence type="ECO:0000313" key="4">
    <source>
        <dbReference type="EMBL" id="ORY82203.1"/>
    </source>
</evidence>
<dbReference type="PANTHER" id="PTHR36435:SF1">
    <property type="entry name" value="CAAX AMINO TERMINAL PROTEASE FAMILY PROTEIN"/>
    <property type="match status" value="1"/>
</dbReference>
<dbReference type="EMBL" id="MCOG01000009">
    <property type="protein sequence ID" value="ORY82203.1"/>
    <property type="molecule type" value="Genomic_DNA"/>
</dbReference>
<dbReference type="Proteomes" id="UP000193920">
    <property type="component" value="Unassembled WGS sequence"/>
</dbReference>
<keyword evidence="5" id="KW-1185">Reference proteome</keyword>
<dbReference type="AlphaFoldDB" id="A0A1Y2FE71"/>
<dbReference type="GO" id="GO:0080120">
    <property type="term" value="P:CAAX-box protein maturation"/>
    <property type="evidence" value="ECO:0007669"/>
    <property type="project" value="UniProtKB-ARBA"/>
</dbReference>
<dbReference type="Pfam" id="PF02517">
    <property type="entry name" value="Rce1-like"/>
    <property type="match status" value="1"/>
</dbReference>
<feature type="transmembrane region" description="Helical" evidence="2">
    <location>
        <begin position="217"/>
        <end position="239"/>
    </location>
</feature>
<feature type="compositionally biased region" description="Basic and acidic residues" evidence="1">
    <location>
        <begin position="21"/>
        <end position="31"/>
    </location>
</feature>
<dbReference type="InterPro" id="IPR003675">
    <property type="entry name" value="Rce1/LyrA-like_dom"/>
</dbReference>
<dbReference type="InterPro" id="IPR052710">
    <property type="entry name" value="CAAX_protease"/>
</dbReference>
<protein>
    <recommendedName>
        <fullName evidence="3">CAAX prenyl protease 2/Lysostaphin resistance protein A-like domain-containing protein</fullName>
    </recommendedName>
</protein>
<feature type="region of interest" description="Disordered" evidence="1">
    <location>
        <begin position="1"/>
        <end position="31"/>
    </location>
</feature>
<dbReference type="PANTHER" id="PTHR36435">
    <property type="entry name" value="SLR1288 PROTEIN"/>
    <property type="match status" value="1"/>
</dbReference>
<keyword evidence="2" id="KW-0812">Transmembrane</keyword>
<feature type="domain" description="CAAX prenyl protease 2/Lysostaphin resistance protein A-like" evidence="3">
    <location>
        <begin position="123"/>
        <end position="230"/>
    </location>
</feature>
<feature type="transmembrane region" description="Helical" evidence="2">
    <location>
        <begin position="166"/>
        <end position="184"/>
    </location>
</feature>
<keyword evidence="2" id="KW-1133">Transmembrane helix</keyword>
<proteinExistence type="predicted"/>